<keyword evidence="3" id="KW-1185">Reference proteome</keyword>
<dbReference type="RefSeq" id="WP_123821794.1">
    <property type="nucleotide sequence ID" value="NZ_RKQG01000006.1"/>
</dbReference>
<dbReference type="EMBL" id="RKQG01000006">
    <property type="protein sequence ID" value="RPE26626.1"/>
    <property type="molecule type" value="Genomic_DNA"/>
</dbReference>
<evidence type="ECO:0000256" key="1">
    <source>
        <dbReference type="SAM" id="MobiDB-lite"/>
    </source>
</evidence>
<protein>
    <submittedName>
        <fullName evidence="2">Uncharacterized protein</fullName>
    </submittedName>
</protein>
<reference evidence="2 3" key="1">
    <citation type="submission" date="2018-11" db="EMBL/GenBank/DDBJ databases">
        <title>Sequencing the genomes of 1000 actinobacteria strains.</title>
        <authorList>
            <person name="Klenk H.-P."/>
        </authorList>
    </citation>
    <scope>NUCLEOTIDE SEQUENCE [LARGE SCALE GENOMIC DNA]</scope>
    <source>
        <strain evidence="2 3">DSM 44781</strain>
    </source>
</reference>
<feature type="compositionally biased region" description="Low complexity" evidence="1">
    <location>
        <begin position="13"/>
        <end position="22"/>
    </location>
</feature>
<name>A0A3N4R219_9ACTN</name>
<sequence>MINYRHAARDARQAAARTAPSRIDVQHPARAPWHGMGDVPRRPAGPVRLRAGESVSLAVAARIARGY</sequence>
<dbReference type="AlphaFoldDB" id="A0A3N4R219"/>
<dbReference type="Proteomes" id="UP000266906">
    <property type="component" value="Unassembled WGS sequence"/>
</dbReference>
<proteinExistence type="predicted"/>
<evidence type="ECO:0000313" key="3">
    <source>
        <dbReference type="Proteomes" id="UP000266906"/>
    </source>
</evidence>
<organism evidence="2 3">
    <name type="scientific">Kitasatospora cineracea</name>
    <dbReference type="NCBI Taxonomy" id="88074"/>
    <lineage>
        <taxon>Bacteria</taxon>
        <taxon>Bacillati</taxon>
        <taxon>Actinomycetota</taxon>
        <taxon>Actinomycetes</taxon>
        <taxon>Kitasatosporales</taxon>
        <taxon>Streptomycetaceae</taxon>
        <taxon>Kitasatospora</taxon>
    </lineage>
</organism>
<comment type="caution">
    <text evidence="2">The sequence shown here is derived from an EMBL/GenBank/DDBJ whole genome shotgun (WGS) entry which is preliminary data.</text>
</comment>
<accession>A0A3N4R219</accession>
<feature type="region of interest" description="Disordered" evidence="1">
    <location>
        <begin position="1"/>
        <end position="45"/>
    </location>
</feature>
<gene>
    <name evidence="2" type="ORF">EDD38_7688</name>
</gene>
<evidence type="ECO:0000313" key="2">
    <source>
        <dbReference type="EMBL" id="RPE26626.1"/>
    </source>
</evidence>